<feature type="compositionally biased region" description="Low complexity" evidence="1">
    <location>
        <begin position="23"/>
        <end position="66"/>
    </location>
</feature>
<feature type="region of interest" description="Disordered" evidence="1">
    <location>
        <begin position="167"/>
        <end position="275"/>
    </location>
</feature>
<sequence>MATSSSPPPPAPPHQFLQGQTEYQQQQQQQYTSQYSPQYSPQYQPVAVAQPQKPSPTTRKSRSFSFRSDKSHGSHNNNKIDLTETSAEKEAKRLHSKADPRLAMEEAEPSEVAATVKSSLAPLRGIALKDAYGNPISDPDLSNPTRSRWERPLDTIRSFEAAIDGGYDKRRSILRSDSESVAWGNNRRSSYYGGNGGNARFSHDSYYNTRPQSTMYGKNMEGSQQDLRQGGMGQRDAYQEQQSGQNNAYGSGPPISGRRTYPRMASEPQFASSHRLQQVPADYPLPINHRSYETVASASGSGSSAEPLGYQTDPTSSDNSSLDRMQAVPKRLPEPVNDYGIGFGSNMPYQPPTFTVGVQDANANGGEYNGYSNGTQDYGVPPPQLPPKDRGVILRKAMTSDYSQQRPTQPEKRKSWFTRRFSKQA</sequence>
<dbReference type="PANTHER" id="PTHR28186">
    <property type="entry name" value="MEIOTICALLY UP-REGULATED GENE 9 PROTEIN"/>
    <property type="match status" value="1"/>
</dbReference>
<feature type="region of interest" description="Disordered" evidence="1">
    <location>
        <begin position="294"/>
        <end position="325"/>
    </location>
</feature>
<feature type="compositionally biased region" description="Polar residues" evidence="1">
    <location>
        <begin position="239"/>
        <end position="249"/>
    </location>
</feature>
<evidence type="ECO:0000313" key="2">
    <source>
        <dbReference type="EMBL" id="KAK0734096.1"/>
    </source>
</evidence>
<dbReference type="GeneID" id="85326645"/>
<evidence type="ECO:0000256" key="1">
    <source>
        <dbReference type="SAM" id="MobiDB-lite"/>
    </source>
</evidence>
<comment type="caution">
    <text evidence="2">The sequence shown here is derived from an EMBL/GenBank/DDBJ whole genome shotgun (WGS) entry which is preliminary data.</text>
</comment>
<dbReference type="InterPro" id="IPR018809">
    <property type="entry name" value="DUF2406"/>
</dbReference>
<dbReference type="SUPFAM" id="SSF81995">
    <property type="entry name" value="beta-sandwich domain of Sec23/24"/>
    <property type="match status" value="1"/>
</dbReference>
<feature type="compositionally biased region" description="Basic and acidic residues" evidence="1">
    <location>
        <begin position="86"/>
        <end position="104"/>
    </location>
</feature>
<keyword evidence="3" id="KW-1185">Reference proteome</keyword>
<proteinExistence type="predicted"/>
<protein>
    <recommendedName>
        <fullName evidence="4">DUF2406 domain-containing protein</fullName>
    </recommendedName>
</protein>
<dbReference type="EMBL" id="JAUIRO010000001">
    <property type="protein sequence ID" value="KAK0734096.1"/>
    <property type="molecule type" value="Genomic_DNA"/>
</dbReference>
<feature type="compositionally biased region" description="Low complexity" evidence="1">
    <location>
        <begin position="296"/>
        <end position="305"/>
    </location>
</feature>
<feature type="compositionally biased region" description="Pro residues" evidence="1">
    <location>
        <begin position="1"/>
        <end position="13"/>
    </location>
</feature>
<feature type="compositionally biased region" description="Polar residues" evidence="1">
    <location>
        <begin position="312"/>
        <end position="323"/>
    </location>
</feature>
<evidence type="ECO:0008006" key="4">
    <source>
        <dbReference type="Google" id="ProtNLM"/>
    </source>
</evidence>
<feature type="region of interest" description="Disordered" evidence="1">
    <location>
        <begin position="1"/>
        <end position="155"/>
    </location>
</feature>
<feature type="compositionally biased region" description="Basic and acidic residues" evidence="1">
    <location>
        <begin position="167"/>
        <end position="178"/>
    </location>
</feature>
<gene>
    <name evidence="2" type="ORF">B0T26DRAFT_736859</name>
</gene>
<dbReference type="AlphaFoldDB" id="A0AA40BH36"/>
<feature type="region of interest" description="Disordered" evidence="1">
    <location>
        <begin position="365"/>
        <end position="425"/>
    </location>
</feature>
<dbReference type="PANTHER" id="PTHR28186:SF1">
    <property type="entry name" value="MEIOTICALLY UP-REGULATED GENE 9 PROTEIN"/>
    <property type="match status" value="1"/>
</dbReference>
<reference evidence="2" key="1">
    <citation type="submission" date="2023-06" db="EMBL/GenBank/DDBJ databases">
        <title>Genome-scale phylogeny and comparative genomics of the fungal order Sordariales.</title>
        <authorList>
            <consortium name="Lawrence Berkeley National Laboratory"/>
            <person name="Hensen N."/>
            <person name="Bonometti L."/>
            <person name="Westerberg I."/>
            <person name="Brannstrom I.O."/>
            <person name="Guillou S."/>
            <person name="Cros-Aarteil S."/>
            <person name="Calhoun S."/>
            <person name="Haridas S."/>
            <person name="Kuo A."/>
            <person name="Mondo S."/>
            <person name="Pangilinan J."/>
            <person name="Riley R."/>
            <person name="LaButti K."/>
            <person name="Andreopoulos B."/>
            <person name="Lipzen A."/>
            <person name="Chen C."/>
            <person name="Yanf M."/>
            <person name="Daum C."/>
            <person name="Ng V."/>
            <person name="Clum A."/>
            <person name="Steindorff A."/>
            <person name="Ohm R."/>
            <person name="Martin F."/>
            <person name="Silar P."/>
            <person name="Natvig D."/>
            <person name="Lalanne C."/>
            <person name="Gautier V."/>
            <person name="Ament-velasquez S.L."/>
            <person name="Kruys A."/>
            <person name="Hutchinson M.I."/>
            <person name="Powell A.J."/>
            <person name="Barry K."/>
            <person name="Miller A.N."/>
            <person name="Grigoriev I.V."/>
            <person name="Debuchy R."/>
            <person name="Gladieux P."/>
            <person name="Thoren M.H."/>
            <person name="Johannesson H."/>
        </authorList>
    </citation>
    <scope>NUCLEOTIDE SEQUENCE</scope>
    <source>
        <strain evidence="2">SMH2392-1A</strain>
    </source>
</reference>
<feature type="compositionally biased region" description="Polar residues" evidence="1">
    <location>
        <begin position="205"/>
        <end position="227"/>
    </location>
</feature>
<organism evidence="2 3">
    <name type="scientific">Lasiosphaeria miniovina</name>
    <dbReference type="NCBI Taxonomy" id="1954250"/>
    <lineage>
        <taxon>Eukaryota</taxon>
        <taxon>Fungi</taxon>
        <taxon>Dikarya</taxon>
        <taxon>Ascomycota</taxon>
        <taxon>Pezizomycotina</taxon>
        <taxon>Sordariomycetes</taxon>
        <taxon>Sordariomycetidae</taxon>
        <taxon>Sordariales</taxon>
        <taxon>Lasiosphaeriaceae</taxon>
        <taxon>Lasiosphaeria</taxon>
    </lineage>
</organism>
<dbReference type="Proteomes" id="UP001172101">
    <property type="component" value="Unassembled WGS sequence"/>
</dbReference>
<accession>A0AA40BH36</accession>
<dbReference type="RefSeq" id="XP_060302973.1">
    <property type="nucleotide sequence ID" value="XM_060443375.1"/>
</dbReference>
<dbReference type="Pfam" id="PF10295">
    <property type="entry name" value="DUF2406"/>
    <property type="match status" value="1"/>
</dbReference>
<evidence type="ECO:0000313" key="3">
    <source>
        <dbReference type="Proteomes" id="UP001172101"/>
    </source>
</evidence>
<name>A0AA40BH36_9PEZI</name>
<feature type="compositionally biased region" description="Basic residues" evidence="1">
    <location>
        <begin position="415"/>
        <end position="425"/>
    </location>
</feature>
<feature type="compositionally biased region" description="Polar residues" evidence="1">
    <location>
        <begin position="74"/>
        <end position="85"/>
    </location>
</feature>